<name>A0AAW0LL11_QUESU</name>
<dbReference type="Proteomes" id="UP000237347">
    <property type="component" value="Unassembled WGS sequence"/>
</dbReference>
<sequence>KSTSSWDAFEWTKIEPDSQYVSHVKFDFLLEVEQVIVEVRQVYASIACYIYNFRISISMFFEKPSYIFIAILDCFRLNMCQMLMSCPISALIEKTVQN</sequence>
<dbReference type="EMBL" id="PKMF04000077">
    <property type="protein sequence ID" value="KAK7852348.1"/>
    <property type="molecule type" value="Genomic_DNA"/>
</dbReference>
<dbReference type="AlphaFoldDB" id="A0AAW0LL11"/>
<evidence type="ECO:0000313" key="2">
    <source>
        <dbReference type="Proteomes" id="UP000237347"/>
    </source>
</evidence>
<evidence type="ECO:0000313" key="1">
    <source>
        <dbReference type="EMBL" id="KAK7852348.1"/>
    </source>
</evidence>
<proteinExistence type="predicted"/>
<accession>A0AAW0LL11</accession>
<feature type="non-terminal residue" evidence="1">
    <location>
        <position position="1"/>
    </location>
</feature>
<comment type="caution">
    <text evidence="1">The sequence shown here is derived from an EMBL/GenBank/DDBJ whole genome shotgun (WGS) entry which is preliminary data.</text>
</comment>
<organism evidence="1 2">
    <name type="scientific">Quercus suber</name>
    <name type="common">Cork oak</name>
    <dbReference type="NCBI Taxonomy" id="58331"/>
    <lineage>
        <taxon>Eukaryota</taxon>
        <taxon>Viridiplantae</taxon>
        <taxon>Streptophyta</taxon>
        <taxon>Embryophyta</taxon>
        <taxon>Tracheophyta</taxon>
        <taxon>Spermatophyta</taxon>
        <taxon>Magnoliopsida</taxon>
        <taxon>eudicotyledons</taxon>
        <taxon>Gunneridae</taxon>
        <taxon>Pentapetalae</taxon>
        <taxon>rosids</taxon>
        <taxon>fabids</taxon>
        <taxon>Fagales</taxon>
        <taxon>Fagaceae</taxon>
        <taxon>Quercus</taxon>
    </lineage>
</organism>
<gene>
    <name evidence="1" type="ORF">CFP56_039399</name>
</gene>
<protein>
    <submittedName>
        <fullName evidence="1">Uncharacterized protein</fullName>
    </submittedName>
</protein>
<keyword evidence="2" id="KW-1185">Reference proteome</keyword>
<reference evidence="1 2" key="1">
    <citation type="journal article" date="2018" name="Sci. Data">
        <title>The draft genome sequence of cork oak.</title>
        <authorList>
            <person name="Ramos A.M."/>
            <person name="Usie A."/>
            <person name="Barbosa P."/>
            <person name="Barros P.M."/>
            <person name="Capote T."/>
            <person name="Chaves I."/>
            <person name="Simoes F."/>
            <person name="Abreu I."/>
            <person name="Carrasquinho I."/>
            <person name="Faro C."/>
            <person name="Guimaraes J.B."/>
            <person name="Mendonca D."/>
            <person name="Nobrega F."/>
            <person name="Rodrigues L."/>
            <person name="Saibo N.J.M."/>
            <person name="Varela M.C."/>
            <person name="Egas C."/>
            <person name="Matos J."/>
            <person name="Miguel C.M."/>
            <person name="Oliveira M.M."/>
            <person name="Ricardo C.P."/>
            <person name="Goncalves S."/>
        </authorList>
    </citation>
    <scope>NUCLEOTIDE SEQUENCE [LARGE SCALE GENOMIC DNA]</scope>
    <source>
        <strain evidence="2">cv. HL8</strain>
    </source>
</reference>